<feature type="non-terminal residue" evidence="2">
    <location>
        <position position="623"/>
    </location>
</feature>
<dbReference type="AlphaFoldDB" id="A0A3E2HKZ6"/>
<accession>A0A3E2HKZ6</accession>
<feature type="compositionally biased region" description="Low complexity" evidence="1">
    <location>
        <begin position="402"/>
        <end position="434"/>
    </location>
</feature>
<dbReference type="STRING" id="5539.A0A3E2HKZ6"/>
<proteinExistence type="predicted"/>
<feature type="non-terminal residue" evidence="2">
    <location>
        <position position="1"/>
    </location>
</feature>
<name>A0A3E2HKZ6_SCYLI</name>
<evidence type="ECO:0000313" key="2">
    <source>
        <dbReference type="EMBL" id="RFU33731.1"/>
    </source>
</evidence>
<dbReference type="Pfam" id="PF14441">
    <property type="entry name" value="OTT_1508_deam"/>
    <property type="match status" value="1"/>
</dbReference>
<keyword evidence="3" id="KW-1185">Reference proteome</keyword>
<dbReference type="Proteomes" id="UP000258309">
    <property type="component" value="Unassembled WGS sequence"/>
</dbReference>
<organism evidence="2 3">
    <name type="scientific">Scytalidium lignicola</name>
    <name type="common">Hyphomycete</name>
    <dbReference type="NCBI Taxonomy" id="5539"/>
    <lineage>
        <taxon>Eukaryota</taxon>
        <taxon>Fungi</taxon>
        <taxon>Dikarya</taxon>
        <taxon>Ascomycota</taxon>
        <taxon>Pezizomycotina</taxon>
        <taxon>Leotiomycetes</taxon>
        <taxon>Leotiomycetes incertae sedis</taxon>
        <taxon>Scytalidium</taxon>
    </lineage>
</organism>
<sequence>MWASTISRQELQQSISRLEMLSSVPQPPEENVMPTDVHSSHHLSIVRERQIVSNLAFISATSDDGNRVMAVCIEEHRNGVGTTIRIASNSNNILEVTNGFILLARILERAAKREIPKLESIQDLFRQVVILDFHRILSRLRSRHAKRSIRTAGKPALVIQLNDVFFDESIMARPGLVLTDIQHLRDKAQRLKVLYSSLEHLSTSSDNTSKMQEILGEIVQQAHELTATTDLSNVLQRLLGNPNLKTHLLNAIGKLGRYYSVSDELVCAARDRKHQIFQSIQVEAFNIQKPVSLNEMDGKVHAEIKLLFFYELHPDYPRPRFICSSKSACYMCNLFFHLHGGFNVPRTHGKLYPKWILPDWLDIPINRQRELSIVLTRLKESLDKDIQKAKKLKKRYPDPNESVLSEHVNWSSSSVRSRSQPSSGPGTSTSTIRPRSALIQKEKQSGKVILSTETQLTPPRTPPDLVPSEIISPNDTNQSITPRALSLASICRRDIPTREPSVITIQRSELAYSKYIKGIAPLLHLQLDKLSLTFEFVRGFSGHLSITLAEDTIDAAKECQTVAIEDIPTTTELRVDCSHTSNELVVQLQKDHVGIVCFKFLWDDAITDAEILSSDAHISKKKT</sequence>
<dbReference type="PANTHER" id="PTHR42037:SF1">
    <property type="match status" value="1"/>
</dbReference>
<dbReference type="OrthoDB" id="4851849at2759"/>
<dbReference type="OMA" id="GACYDQW"/>
<reference evidence="2 3" key="1">
    <citation type="submission" date="2018-05" db="EMBL/GenBank/DDBJ databases">
        <title>Draft genome sequence of Scytalidium lignicola DSM 105466, a ubiquitous saprotrophic fungus.</title>
        <authorList>
            <person name="Buettner E."/>
            <person name="Gebauer A.M."/>
            <person name="Hofrichter M."/>
            <person name="Liers C."/>
            <person name="Kellner H."/>
        </authorList>
    </citation>
    <scope>NUCLEOTIDE SEQUENCE [LARGE SCALE GENOMIC DNA]</scope>
    <source>
        <strain evidence="2 3">DSM 105466</strain>
    </source>
</reference>
<evidence type="ECO:0000256" key="1">
    <source>
        <dbReference type="SAM" id="MobiDB-lite"/>
    </source>
</evidence>
<dbReference type="PANTHER" id="PTHR42037">
    <property type="match status" value="1"/>
</dbReference>
<feature type="region of interest" description="Disordered" evidence="1">
    <location>
        <begin position="389"/>
        <end position="478"/>
    </location>
</feature>
<protein>
    <submittedName>
        <fullName evidence="2">Uncharacterized protein</fullName>
    </submittedName>
</protein>
<gene>
    <name evidence="2" type="ORF">B7463_g2601</name>
</gene>
<comment type="caution">
    <text evidence="2">The sequence shown here is derived from an EMBL/GenBank/DDBJ whole genome shotgun (WGS) entry which is preliminary data.</text>
</comment>
<dbReference type="EMBL" id="NCSJ02000031">
    <property type="protein sequence ID" value="RFU33731.1"/>
    <property type="molecule type" value="Genomic_DNA"/>
</dbReference>
<evidence type="ECO:0000313" key="3">
    <source>
        <dbReference type="Proteomes" id="UP000258309"/>
    </source>
</evidence>
<dbReference type="InterPro" id="IPR027796">
    <property type="entry name" value="OTT_1508_deam-like"/>
</dbReference>